<dbReference type="InterPro" id="IPR039763">
    <property type="entry name" value="ARMT1"/>
</dbReference>
<evidence type="ECO:0000256" key="5">
    <source>
        <dbReference type="ARBA" id="ARBA00022801"/>
    </source>
</evidence>
<dbReference type="SUPFAM" id="SSF111321">
    <property type="entry name" value="AF1104-like"/>
    <property type="match status" value="1"/>
</dbReference>
<evidence type="ECO:0000256" key="2">
    <source>
        <dbReference type="ARBA" id="ARBA00001936"/>
    </source>
</evidence>
<dbReference type="RefSeq" id="WP_011610170.1">
    <property type="nucleotide sequence ID" value="NC_008312.1"/>
</dbReference>
<evidence type="ECO:0000256" key="4">
    <source>
        <dbReference type="ARBA" id="ARBA00022723"/>
    </source>
</evidence>
<dbReference type="Gene3D" id="3.40.50.10880">
    <property type="entry name" value="Uncharacterised protein PF01937, DUF89, domain 3"/>
    <property type="match status" value="1"/>
</dbReference>
<dbReference type="InterPro" id="IPR036075">
    <property type="entry name" value="ARMT-1-like_metal-bd_sf"/>
</dbReference>
<sequence>MNKFETSDFLLPLPVMPSEENTFAHYTIVCRLPGVIERVIKDNNFPPPIVQELEFLVTDLFEGWVRPLKDDQGPDLVAWESYLKPFEGKSWFDLPFYFAEAYFFRRLLEATNYFVPGIWQGIDPFGYQKRLSLEKSMDAIRFISDSVRVAQQYSLTTLSTIKSEQQTYQTFITTVLQAVLWGEQFDLTLWQAIAGDNTNRYLTQQQTHILVDDTYNLLNYLSNIQGQRIYLIITDNASFELVGDFFLIDFLLSTQTAHTVYLHLKAYPTFVSDAIHQDVFYTLERLANDTSENVRILAARLQEYIATGCLICQDNLFWNAPLAFWEMPESLREELAKASLVVIKGDANYRRILGDRHWLFTTPLSDIANYFPAPFVALRTLKSEVATSLEPDQIEILNEQDPLWLTNGQWGVIQFVIPEKLNNSGLTQIHYI</sequence>
<dbReference type="eggNOG" id="COG1578">
    <property type="taxonomic scope" value="Bacteria"/>
</dbReference>
<dbReference type="HOGENOM" id="CLU_030117_3_0_3"/>
<dbReference type="Gene3D" id="1.20.930.60">
    <property type="match status" value="1"/>
</dbReference>
<gene>
    <name evidence="9" type="ordered locus">Tery_0294</name>
</gene>
<dbReference type="OrthoDB" id="146189at2"/>
<keyword evidence="4" id="KW-0479">Metal-binding</keyword>
<dbReference type="PANTHER" id="PTHR12260:SF6">
    <property type="entry name" value="DAMAGE-CONTROL PHOSPHATASE ARMT1"/>
    <property type="match status" value="1"/>
</dbReference>
<keyword evidence="6" id="KW-0464">Manganese</keyword>
<evidence type="ECO:0000256" key="7">
    <source>
        <dbReference type="ARBA" id="ARBA00048809"/>
    </source>
</evidence>
<comment type="catalytic activity">
    <reaction evidence="1">
        <text>beta-D-fructose 1-phosphate + H2O = D-fructose + phosphate</text>
        <dbReference type="Rhea" id="RHEA:35603"/>
        <dbReference type="ChEBI" id="CHEBI:15377"/>
        <dbReference type="ChEBI" id="CHEBI:37721"/>
        <dbReference type="ChEBI" id="CHEBI:43474"/>
        <dbReference type="ChEBI" id="CHEBI:138881"/>
    </reaction>
</comment>
<dbReference type="GO" id="GO:0006974">
    <property type="term" value="P:DNA damage response"/>
    <property type="evidence" value="ECO:0007669"/>
    <property type="project" value="TreeGrafter"/>
</dbReference>
<dbReference type="STRING" id="203124.Tery_0294"/>
<dbReference type="GO" id="GO:0016791">
    <property type="term" value="F:phosphatase activity"/>
    <property type="evidence" value="ECO:0007669"/>
    <property type="project" value="TreeGrafter"/>
</dbReference>
<comment type="cofactor">
    <cofactor evidence="2">
        <name>Mn(2+)</name>
        <dbReference type="ChEBI" id="CHEBI:29035"/>
    </cofactor>
</comment>
<dbReference type="PANTHER" id="PTHR12260">
    <property type="entry name" value="DAMAGE-CONTROL PHOSPHATASE ARMT1"/>
    <property type="match status" value="1"/>
</dbReference>
<organism evidence="9">
    <name type="scientific">Trichodesmium erythraeum (strain IMS101)</name>
    <dbReference type="NCBI Taxonomy" id="203124"/>
    <lineage>
        <taxon>Bacteria</taxon>
        <taxon>Bacillati</taxon>
        <taxon>Cyanobacteriota</taxon>
        <taxon>Cyanophyceae</taxon>
        <taxon>Oscillatoriophycideae</taxon>
        <taxon>Oscillatoriales</taxon>
        <taxon>Microcoleaceae</taxon>
        <taxon>Trichodesmium</taxon>
    </lineage>
</organism>
<dbReference type="KEGG" id="ter:Tery_0294"/>
<accession>Q119Q0</accession>
<protein>
    <recommendedName>
        <fullName evidence="8">Damage-control phosphatase ARMT1-like metal-binding domain-containing protein</fullName>
    </recommendedName>
</protein>
<keyword evidence="5" id="KW-0378">Hydrolase</keyword>
<comment type="similarity">
    <text evidence="3">Belongs to the damage-control phosphatase family. Sugar phosphate phosphatase III subfamily.</text>
</comment>
<dbReference type="EMBL" id="CP000393">
    <property type="protein sequence ID" value="ABG49774.1"/>
    <property type="molecule type" value="Genomic_DNA"/>
</dbReference>
<dbReference type="Pfam" id="PF01937">
    <property type="entry name" value="ARMT1-like_dom"/>
    <property type="match status" value="1"/>
</dbReference>
<evidence type="ECO:0000313" key="9">
    <source>
        <dbReference type="EMBL" id="ABG49774.1"/>
    </source>
</evidence>
<reference evidence="9" key="1">
    <citation type="submission" date="2006-06" db="EMBL/GenBank/DDBJ databases">
        <title>Complete sequence of Trichodesmium erythraeum IMS101.</title>
        <authorList>
            <consortium name="US DOE Joint Genome Institute"/>
            <person name="Copeland A."/>
            <person name="Lucas S."/>
            <person name="Lapidus A."/>
            <person name="Barry K."/>
            <person name="Detter J.C."/>
            <person name="Glavina del Rio T."/>
            <person name="Hammon N."/>
            <person name="Israni S."/>
            <person name="Dalin E."/>
            <person name="Tice H."/>
            <person name="Pitluck S."/>
            <person name="Kiss H."/>
            <person name="Munk A.C."/>
            <person name="Brettin T."/>
            <person name="Bruce D."/>
            <person name="Han C."/>
            <person name="Tapia R."/>
            <person name="Gilna P."/>
            <person name="Schmutz J."/>
            <person name="Larimer F."/>
            <person name="Land M."/>
            <person name="Hauser L."/>
            <person name="Kyrpides N."/>
            <person name="Kim E."/>
            <person name="Richardson P."/>
        </authorList>
    </citation>
    <scope>NUCLEOTIDE SEQUENCE [LARGE SCALE GENOMIC DNA]</scope>
    <source>
        <strain evidence="9">IMS101</strain>
    </source>
</reference>
<evidence type="ECO:0000259" key="8">
    <source>
        <dbReference type="Pfam" id="PF01937"/>
    </source>
</evidence>
<dbReference type="AlphaFoldDB" id="Q119Q0"/>
<name>Q119Q0_TRIEI</name>
<dbReference type="GO" id="GO:0046872">
    <property type="term" value="F:metal ion binding"/>
    <property type="evidence" value="ECO:0007669"/>
    <property type="project" value="UniProtKB-KW"/>
</dbReference>
<evidence type="ECO:0000256" key="3">
    <source>
        <dbReference type="ARBA" id="ARBA00009519"/>
    </source>
</evidence>
<evidence type="ECO:0000256" key="6">
    <source>
        <dbReference type="ARBA" id="ARBA00023211"/>
    </source>
</evidence>
<proteinExistence type="inferred from homology"/>
<comment type="catalytic activity">
    <reaction evidence="7">
        <text>beta-D-fructose 6-phosphate = dihydroxyacetone + D-glyceraldehyde 3-phosphate</text>
        <dbReference type="Rhea" id="RHEA:28002"/>
        <dbReference type="ChEBI" id="CHEBI:16016"/>
        <dbReference type="ChEBI" id="CHEBI:57634"/>
        <dbReference type="ChEBI" id="CHEBI:59776"/>
    </reaction>
</comment>
<dbReference type="InterPro" id="IPR002791">
    <property type="entry name" value="ARMT1-like_metal-bd"/>
</dbReference>
<evidence type="ECO:0000256" key="1">
    <source>
        <dbReference type="ARBA" id="ARBA00001326"/>
    </source>
</evidence>
<feature type="domain" description="Damage-control phosphatase ARMT1-like metal-binding" evidence="8">
    <location>
        <begin position="28"/>
        <end position="392"/>
    </location>
</feature>